<evidence type="ECO:0000256" key="3">
    <source>
        <dbReference type="ARBA" id="ARBA00022691"/>
    </source>
</evidence>
<evidence type="ECO:0000256" key="6">
    <source>
        <dbReference type="ARBA" id="ARBA00023014"/>
    </source>
</evidence>
<dbReference type="GO" id="GO:0003824">
    <property type="term" value="F:catalytic activity"/>
    <property type="evidence" value="ECO:0007669"/>
    <property type="project" value="InterPro"/>
</dbReference>
<dbReference type="KEGG" id="ttd:A3L14_09870"/>
<dbReference type="InterPro" id="IPR050377">
    <property type="entry name" value="Radical_SAM_PqqE_MftC-like"/>
</dbReference>
<proteinExistence type="predicted"/>
<dbReference type="EMBL" id="LIXN01000023">
    <property type="protein sequence ID" value="KQH81490.1"/>
    <property type="molecule type" value="Genomic_DNA"/>
</dbReference>
<dbReference type="SFLD" id="SFLDS00029">
    <property type="entry name" value="Radical_SAM"/>
    <property type="match status" value="1"/>
</dbReference>
<dbReference type="GeneID" id="33334734"/>
<dbReference type="SFLD" id="SFLDF00570">
    <property type="entry name" value="tungsten_cofactor_oxidoreducas"/>
    <property type="match status" value="1"/>
</dbReference>
<dbReference type="InterPro" id="IPR027604">
    <property type="entry name" value="W_rSAM_matur"/>
</dbReference>
<reference evidence="9 11" key="1">
    <citation type="submission" date="2015-08" db="EMBL/GenBank/DDBJ databases">
        <title>Thermococcus thioreducens DSM 14981 genome sequencing.</title>
        <authorList>
            <person name="Hong S.-J."/>
            <person name="Kim M.-C."/>
            <person name="Shin J.-H."/>
        </authorList>
    </citation>
    <scope>NUCLEOTIDE SEQUENCE [LARGE SCALE GENOMIC DNA]</scope>
    <source>
        <strain evidence="9 11">DSM 14981</strain>
    </source>
</reference>
<comment type="cofactor">
    <cofactor evidence="1">
        <name>[4Fe-4S] cluster</name>
        <dbReference type="ChEBI" id="CHEBI:49883"/>
    </cofactor>
</comment>
<evidence type="ECO:0000313" key="8">
    <source>
        <dbReference type="EMBL" id="ASJ13171.1"/>
    </source>
</evidence>
<evidence type="ECO:0000256" key="5">
    <source>
        <dbReference type="ARBA" id="ARBA00023004"/>
    </source>
</evidence>
<dbReference type="EMBL" id="CP015105">
    <property type="protein sequence ID" value="ASJ13171.1"/>
    <property type="molecule type" value="Genomic_DNA"/>
</dbReference>
<reference evidence="8 13" key="2">
    <citation type="submission" date="2016-04" db="EMBL/GenBank/DDBJ databases">
        <title>Complete genome sequence of Thermococcus thioreducens type strain OGL-20P.</title>
        <authorList>
            <person name="Oger P.M."/>
        </authorList>
    </citation>
    <scope>NUCLEOTIDE SEQUENCE [LARGE SCALE GENOMIC DNA]</scope>
    <source>
        <strain evidence="8 13">OGL-20P</strain>
    </source>
</reference>
<dbReference type="OrthoDB" id="5620at2157"/>
<dbReference type="CDD" id="cd01335">
    <property type="entry name" value="Radical_SAM"/>
    <property type="match status" value="1"/>
</dbReference>
<dbReference type="Pfam" id="PF13186">
    <property type="entry name" value="SPASM"/>
    <property type="match status" value="1"/>
</dbReference>
<dbReference type="PATRIC" id="fig|277988.4.peg.2308"/>
<dbReference type="EMBL" id="FOIW01000003">
    <property type="protein sequence ID" value="SEW20477.1"/>
    <property type="molecule type" value="Genomic_DNA"/>
</dbReference>
<dbReference type="Pfam" id="PF04055">
    <property type="entry name" value="Radical_SAM"/>
    <property type="match status" value="1"/>
</dbReference>
<dbReference type="InterPro" id="IPR058240">
    <property type="entry name" value="rSAM_sf"/>
</dbReference>
<dbReference type="SMART" id="SM00729">
    <property type="entry name" value="Elp3"/>
    <property type="match status" value="1"/>
</dbReference>
<dbReference type="InterPro" id="IPR006638">
    <property type="entry name" value="Elp3/MiaA/NifB-like_rSAM"/>
</dbReference>
<keyword evidence="3" id="KW-0949">S-adenosyl-L-methionine</keyword>
<name>A0A0Q2M0T7_9EURY</name>
<accession>A0A0Q2M0T7</accession>
<organism evidence="9 11">
    <name type="scientific">Thermococcus thioreducens</name>
    <dbReference type="NCBI Taxonomy" id="277988"/>
    <lineage>
        <taxon>Archaea</taxon>
        <taxon>Methanobacteriati</taxon>
        <taxon>Methanobacteriota</taxon>
        <taxon>Thermococci</taxon>
        <taxon>Thermococcales</taxon>
        <taxon>Thermococcaceae</taxon>
        <taxon>Thermococcus</taxon>
    </lineage>
</organism>
<keyword evidence="6" id="KW-0411">Iron-sulfur</keyword>
<evidence type="ECO:0000256" key="1">
    <source>
        <dbReference type="ARBA" id="ARBA00001966"/>
    </source>
</evidence>
<evidence type="ECO:0000313" key="11">
    <source>
        <dbReference type="Proteomes" id="UP000051862"/>
    </source>
</evidence>
<keyword evidence="2" id="KW-0004">4Fe-4S</keyword>
<dbReference type="Proteomes" id="UP000250136">
    <property type="component" value="Chromosome"/>
</dbReference>
<dbReference type="InterPro" id="IPR013785">
    <property type="entry name" value="Aldolase_TIM"/>
</dbReference>
<dbReference type="SFLD" id="SFLDG01387">
    <property type="entry name" value="BtrN-like_SPASM_domain_contain"/>
    <property type="match status" value="1"/>
</dbReference>
<dbReference type="STRING" id="277988.SAMN05216170_2074"/>
<evidence type="ECO:0000313" key="13">
    <source>
        <dbReference type="Proteomes" id="UP000250136"/>
    </source>
</evidence>
<dbReference type="PANTHER" id="PTHR11228:SF34">
    <property type="entry name" value="TUNGSTEN-CONTAINING ALDEHYDE FERREDOXIN OXIDOREDUCTASE COFACTOR MODIFYING PROTEIN"/>
    <property type="match status" value="1"/>
</dbReference>
<gene>
    <name evidence="8" type="ORF">A3L14_09870</name>
    <name evidence="9" type="ORF">AMR53_11015</name>
    <name evidence="10" type="ORF">SAMN05216170_2074</name>
</gene>
<dbReference type="PROSITE" id="PS51918">
    <property type="entry name" value="RADICAL_SAM"/>
    <property type="match status" value="1"/>
</dbReference>
<dbReference type="Gene3D" id="3.20.20.70">
    <property type="entry name" value="Aldolase class I"/>
    <property type="match status" value="1"/>
</dbReference>
<dbReference type="PANTHER" id="PTHR11228">
    <property type="entry name" value="RADICAL SAM DOMAIN PROTEIN"/>
    <property type="match status" value="1"/>
</dbReference>
<dbReference type="InterPro" id="IPR034391">
    <property type="entry name" value="AdoMet-like_SPASM_containing"/>
</dbReference>
<dbReference type="GO" id="GO:0032324">
    <property type="term" value="P:molybdopterin cofactor biosynthetic process"/>
    <property type="evidence" value="ECO:0007669"/>
    <property type="project" value="UniProtKB-ARBA"/>
</dbReference>
<dbReference type="InterPro" id="IPR007197">
    <property type="entry name" value="rSAM"/>
</dbReference>
<evidence type="ECO:0000256" key="4">
    <source>
        <dbReference type="ARBA" id="ARBA00022723"/>
    </source>
</evidence>
<keyword evidence="5" id="KW-0408">Iron</keyword>
<evidence type="ECO:0000313" key="9">
    <source>
        <dbReference type="EMBL" id="KQH81490.1"/>
    </source>
</evidence>
<dbReference type="AlphaFoldDB" id="A0A0Q2M0T7"/>
<evidence type="ECO:0000313" key="12">
    <source>
        <dbReference type="Proteomes" id="UP000182125"/>
    </source>
</evidence>
<feature type="domain" description="Radical SAM core" evidence="7">
    <location>
        <begin position="21"/>
        <end position="248"/>
    </location>
</feature>
<dbReference type="GO" id="GO:0046872">
    <property type="term" value="F:metal ion binding"/>
    <property type="evidence" value="ECO:0007669"/>
    <property type="project" value="UniProtKB-KW"/>
</dbReference>
<evidence type="ECO:0000313" key="10">
    <source>
        <dbReference type="EMBL" id="SEW20477.1"/>
    </source>
</evidence>
<protein>
    <submittedName>
        <fullName evidence="9">Tungsten cofactor oxidoreducase radical SAM maturase</fullName>
    </submittedName>
</protein>
<dbReference type="GO" id="GO:0051539">
    <property type="term" value="F:4 iron, 4 sulfur cluster binding"/>
    <property type="evidence" value="ECO:0007669"/>
    <property type="project" value="UniProtKB-KW"/>
</dbReference>
<dbReference type="InterPro" id="IPR000385">
    <property type="entry name" value="MoaA_NifB_PqqE_Fe-S-bd_CS"/>
</dbReference>
<dbReference type="SFLD" id="SFLDG01067">
    <property type="entry name" value="SPASM/twitch_domain_containing"/>
    <property type="match status" value="1"/>
</dbReference>
<reference evidence="10 12" key="3">
    <citation type="submission" date="2016-10" db="EMBL/GenBank/DDBJ databases">
        <authorList>
            <person name="de Groot N.N."/>
        </authorList>
    </citation>
    <scope>NUCLEOTIDE SEQUENCE [LARGE SCALE GENOMIC DNA]</scope>
    <source>
        <strain evidence="10 12">OGL-20</strain>
    </source>
</reference>
<dbReference type="PROSITE" id="PS01305">
    <property type="entry name" value="MOAA_NIFB_PQQE"/>
    <property type="match status" value="1"/>
</dbReference>
<dbReference type="SUPFAM" id="SSF102114">
    <property type="entry name" value="Radical SAM enzymes"/>
    <property type="match status" value="1"/>
</dbReference>
<dbReference type="InterPro" id="IPR023885">
    <property type="entry name" value="4Fe4S-binding_SPASM_dom"/>
</dbReference>
<evidence type="ECO:0000259" key="7">
    <source>
        <dbReference type="PROSITE" id="PS51918"/>
    </source>
</evidence>
<keyword evidence="13" id="KW-1185">Reference proteome</keyword>
<keyword evidence="4" id="KW-0479">Metal-binding</keyword>
<dbReference type="RefSeq" id="WP_055430297.1">
    <property type="nucleotide sequence ID" value="NZ_CP015105.1"/>
</dbReference>
<sequence length="376" mass="43561">MLEKDAHKFELNGAFVLIPKKPDLRYLYIEITNRCNLRCEMCFKQYWEDPEGDMDWELFLKILDDAEELLNLEMIYFGGIGEPTVHPRFMEMVREVKRRGFALGISTNGFLLTDERIRELVELGVDLMYFSVDSVPTQPVDIGHIKPDYTGSRIRKIQEVKKELGRDVPHIGVEVVVTKENYSELVDVAHYVGSLGADTLLISNLLPITKEHAKMIVYDGSVDMTPIVNKLQSIYHGYLHRIAEFSLRTERHCKFIEKKVAVIRWDGEVAPCYRFLHTYPEIVFGREKKVHAYSFGNVREKSLAQIWTSRDYSWFRFTVQNALYPSCTDCPLNESCSFVQDTESDCWGNTPSCADCLWARRIVLCPIPEKGMKGFW</sequence>
<dbReference type="CDD" id="cd21121">
    <property type="entry name" value="SPASM_Cmo-like"/>
    <property type="match status" value="1"/>
</dbReference>
<dbReference type="Proteomes" id="UP000051862">
    <property type="component" value="Unassembled WGS sequence"/>
</dbReference>
<evidence type="ECO:0000256" key="2">
    <source>
        <dbReference type="ARBA" id="ARBA00022485"/>
    </source>
</evidence>
<dbReference type="NCBIfam" id="TIGR04317">
    <property type="entry name" value="W_rSAM_matur"/>
    <property type="match status" value="1"/>
</dbReference>
<dbReference type="Proteomes" id="UP000182125">
    <property type="component" value="Unassembled WGS sequence"/>
</dbReference>